<dbReference type="EMBL" id="LCRR01000002">
    <property type="protein sequence ID" value="KKW38001.1"/>
    <property type="molecule type" value="Genomic_DNA"/>
</dbReference>
<keyword evidence="1" id="KW-0732">Signal</keyword>
<dbReference type="CDD" id="cd19608">
    <property type="entry name" value="GH113_mannanase-like"/>
    <property type="match status" value="1"/>
</dbReference>
<name>A0A0G1Y451_9BACT</name>
<dbReference type="STRING" id="1618607.UY86_C0002G0098"/>
<dbReference type="Pfam" id="PF22612">
    <property type="entry name" value="GH113"/>
    <property type="match status" value="1"/>
</dbReference>
<dbReference type="AlphaFoldDB" id="A0A0G1Y451"/>
<dbReference type="SUPFAM" id="SSF51445">
    <property type="entry name" value="(Trans)glycosidases"/>
    <property type="match status" value="1"/>
</dbReference>
<dbReference type="Gene3D" id="2.60.40.10">
    <property type="entry name" value="Immunoglobulins"/>
    <property type="match status" value="1"/>
</dbReference>
<reference evidence="2 3" key="1">
    <citation type="journal article" date="2015" name="Nature">
        <title>rRNA introns, odd ribosomes, and small enigmatic genomes across a large radiation of phyla.</title>
        <authorList>
            <person name="Brown C.T."/>
            <person name="Hug L.A."/>
            <person name="Thomas B.C."/>
            <person name="Sharon I."/>
            <person name="Castelle C.J."/>
            <person name="Singh A."/>
            <person name="Wilkins M.J."/>
            <person name="Williams K.H."/>
            <person name="Banfield J.F."/>
        </authorList>
    </citation>
    <scope>NUCLEOTIDE SEQUENCE [LARGE SCALE GENOMIC DNA]</scope>
</reference>
<dbReference type="InterPro" id="IPR055151">
    <property type="entry name" value="GH113"/>
</dbReference>
<dbReference type="Gene3D" id="3.20.20.80">
    <property type="entry name" value="Glycosidases"/>
    <property type="match status" value="1"/>
</dbReference>
<feature type="signal peptide" evidence="1">
    <location>
        <begin position="1"/>
        <end position="28"/>
    </location>
</feature>
<evidence type="ECO:0000256" key="1">
    <source>
        <dbReference type="SAM" id="SignalP"/>
    </source>
</evidence>
<comment type="caution">
    <text evidence="2">The sequence shown here is derived from an EMBL/GenBank/DDBJ whole genome shotgun (WGS) entry which is preliminary data.</text>
</comment>
<feature type="chain" id="PRO_5002541059" description="Glycoside hydrolase family 5 domain-containing protein" evidence="1">
    <location>
        <begin position="29"/>
        <end position="581"/>
    </location>
</feature>
<protein>
    <recommendedName>
        <fullName evidence="4">Glycoside hydrolase family 5 domain-containing protein</fullName>
    </recommendedName>
</protein>
<proteinExistence type="predicted"/>
<evidence type="ECO:0000313" key="3">
    <source>
        <dbReference type="Proteomes" id="UP000033852"/>
    </source>
</evidence>
<evidence type="ECO:0000313" key="2">
    <source>
        <dbReference type="EMBL" id="KKW38001.1"/>
    </source>
</evidence>
<sequence length="581" mass="63816">MIRRRIVAGIVAASFTLAPLSIALVAHAAVADWQKGATMVPRWTEDYANDTFRQSLRDLKAAGASHVALTVPYYQSNIYSTDIQPGWNTPIDVSLISAIDYAHGIGLGVTLKPLIESYDGSWRAYINPGDRDGWFNAYRNYLVHLAQIAQMHRVEMIAVGTEMVSLAAHTMNSTNTQHWADLIGAVRSVYSGKLTYGANSNDNGDSPFLNEKRYIAFWGQLDYAGLSIYYGHTGDDSVDSLKGSWNYWNNNDIRGFAQTVGKPVLFLEIGYRSVDGSRGDPWNYGRDGSFDEQEQANLYEALMSYWNDYSYVTGVYWWNWETDPNAGGQGNIDYTPQHKLAQGVMSHWFGSPPAPGQPPQAAAFSSTGFANPQGFTAGGSTQINADIKNLDGVVSSAIVDVEAYDQSNNRVFQQFYSGQNFGTGESRHYVINWKPDGTGEYRIATGIFSANWAQDYHWNNSLTTVSVGGAGGGAASPPPAPTPGAGAIEVWWPTDGANVSGVQPLKVMLQSRSVDTYRMFWDVGGGKIEMFNSAEDYPHKEAWVDYSGWNWNGSGPYAVTFSAFDLDGATLAQKTVNIFVR</sequence>
<evidence type="ECO:0008006" key="4">
    <source>
        <dbReference type="Google" id="ProtNLM"/>
    </source>
</evidence>
<dbReference type="InterPro" id="IPR017853">
    <property type="entry name" value="GH"/>
</dbReference>
<accession>A0A0G1Y451</accession>
<dbReference type="Proteomes" id="UP000033852">
    <property type="component" value="Unassembled WGS sequence"/>
</dbReference>
<gene>
    <name evidence="2" type="ORF">UY86_C0002G0098</name>
</gene>
<organism evidence="2 3">
    <name type="scientific">Candidatus Adlerbacteria bacterium GW2011_GWB1_54_7</name>
    <dbReference type="NCBI Taxonomy" id="1618607"/>
    <lineage>
        <taxon>Bacteria</taxon>
        <taxon>Candidatus Adleribacteriota</taxon>
    </lineage>
</organism>
<dbReference type="InterPro" id="IPR013783">
    <property type="entry name" value="Ig-like_fold"/>
</dbReference>